<keyword evidence="2" id="KW-1185">Reference proteome</keyword>
<protein>
    <submittedName>
        <fullName evidence="1">Uncharacterized protein</fullName>
    </submittedName>
</protein>
<name>A0A6A6P6D4_9PEZI</name>
<organism evidence="1 2">
    <name type="scientific">Lineolata rhizophorae</name>
    <dbReference type="NCBI Taxonomy" id="578093"/>
    <lineage>
        <taxon>Eukaryota</taxon>
        <taxon>Fungi</taxon>
        <taxon>Dikarya</taxon>
        <taxon>Ascomycota</taxon>
        <taxon>Pezizomycotina</taxon>
        <taxon>Dothideomycetes</taxon>
        <taxon>Dothideomycetes incertae sedis</taxon>
        <taxon>Lineolatales</taxon>
        <taxon>Lineolataceae</taxon>
        <taxon>Lineolata</taxon>
    </lineage>
</organism>
<sequence>MHSRQLFTTLPSPQYSATITNGSFLLFRCTTTPFVLPRSLIRFDPPPRNHISSSPLDPCDSKPSLFPSAVFCPRIRIVSLPTSPPVFSQKLDLVPAPPPSFAERTARLLLATHYFTLFSEREDGN</sequence>
<gene>
    <name evidence="1" type="ORF">BDY21DRAFT_189374</name>
</gene>
<dbReference type="Proteomes" id="UP000799766">
    <property type="component" value="Unassembled WGS sequence"/>
</dbReference>
<evidence type="ECO:0000313" key="1">
    <source>
        <dbReference type="EMBL" id="KAF2459358.1"/>
    </source>
</evidence>
<reference evidence="1" key="1">
    <citation type="journal article" date="2020" name="Stud. Mycol.">
        <title>101 Dothideomycetes genomes: a test case for predicting lifestyles and emergence of pathogens.</title>
        <authorList>
            <person name="Haridas S."/>
            <person name="Albert R."/>
            <person name="Binder M."/>
            <person name="Bloem J."/>
            <person name="Labutti K."/>
            <person name="Salamov A."/>
            <person name="Andreopoulos B."/>
            <person name="Baker S."/>
            <person name="Barry K."/>
            <person name="Bills G."/>
            <person name="Bluhm B."/>
            <person name="Cannon C."/>
            <person name="Castanera R."/>
            <person name="Culley D."/>
            <person name="Daum C."/>
            <person name="Ezra D."/>
            <person name="Gonzalez J."/>
            <person name="Henrissat B."/>
            <person name="Kuo A."/>
            <person name="Liang C."/>
            <person name="Lipzen A."/>
            <person name="Lutzoni F."/>
            <person name="Magnuson J."/>
            <person name="Mondo S."/>
            <person name="Nolan M."/>
            <person name="Ohm R."/>
            <person name="Pangilinan J."/>
            <person name="Park H.-J."/>
            <person name="Ramirez L."/>
            <person name="Alfaro M."/>
            <person name="Sun H."/>
            <person name="Tritt A."/>
            <person name="Yoshinaga Y."/>
            <person name="Zwiers L.-H."/>
            <person name="Turgeon B."/>
            <person name="Goodwin S."/>
            <person name="Spatafora J."/>
            <person name="Crous P."/>
            <person name="Grigoriev I."/>
        </authorList>
    </citation>
    <scope>NUCLEOTIDE SEQUENCE</scope>
    <source>
        <strain evidence="1">ATCC 16933</strain>
    </source>
</reference>
<evidence type="ECO:0000313" key="2">
    <source>
        <dbReference type="Proteomes" id="UP000799766"/>
    </source>
</evidence>
<proteinExistence type="predicted"/>
<accession>A0A6A6P6D4</accession>
<dbReference type="AlphaFoldDB" id="A0A6A6P6D4"/>
<dbReference type="EMBL" id="MU001675">
    <property type="protein sequence ID" value="KAF2459358.1"/>
    <property type="molecule type" value="Genomic_DNA"/>
</dbReference>